<evidence type="ECO:0000313" key="18">
    <source>
        <dbReference type="Proteomes" id="UP000887575"/>
    </source>
</evidence>
<dbReference type="PROSITE" id="PS50920">
    <property type="entry name" value="SOLCAR"/>
    <property type="match status" value="2"/>
</dbReference>
<evidence type="ECO:0000259" key="17">
    <source>
        <dbReference type="Pfam" id="PF01743"/>
    </source>
</evidence>
<feature type="repeat" description="Solcar" evidence="14">
    <location>
        <begin position="30"/>
        <end position="115"/>
    </location>
</feature>
<evidence type="ECO:0000256" key="16">
    <source>
        <dbReference type="SAM" id="MobiDB-lite"/>
    </source>
</evidence>
<comment type="similarity">
    <text evidence="4 15">Belongs to the tRNA nucleotidyltransferase/poly(A) polymerase family.</text>
</comment>
<dbReference type="GO" id="GO:0001680">
    <property type="term" value="P:tRNA 3'-terminal CCA addition"/>
    <property type="evidence" value="ECO:0007669"/>
    <property type="project" value="TreeGrafter"/>
</dbReference>
<sequence length="1077" mass="122733">MARVVPYAAIQFCAHEQWKELLQVDKNGVRTPGWRYIAGSLAAMTATMITYPLDTAKARLSTSNRIEYPTLVSVFKKTYQAEGITSLYRGMWPTLLGVIPYAGTSFFTYESFKLAYEEETGHTVTPLWRLFFGAVAGLIGQSSSYPLDIVRRRMQTGRVPENWGVLQTLATILKNEGLVRGLYKGLSMNWIKGPIAVGVSFTTYDFLFAKLKTIHLSSKGTKKYTPITKQSQRIVPIPMTEVIEPRRQKLVSPDFDALFTPPLKKLNELFAKNGYELRIAGGAVRDLLMGIWPADVDFATTATPTMMKDLFEREQIRMLHKKGEDHGTITCRIDDKENFEITTVDKVCDGRRAEVEYTTEWQLDANRRDLTINSLFLDLDGTIIDYFGGIEDVHNRRVRFVGDAEQRIQEDYLRILRYFRFFGRIATEDGHDPVTIDAIVRNRDGLLGISAERIWTEFKRIVVGRMAPDVVDCMLARCELHRHLGLPENVNLERFRRVYEKYSSKVESMTMVGSLCNDVKEIATFHARTKLSNVERELGELVVREREKAEKAGVSLDWWKALLVDLNVRPGHEEHKSGTGVTRVLQLGMSVCMEEKLLNELQAWSIPVFPIKGLDLIEHGVAAGPKMRVTVNYLFDLWLKSKYTLTKDELLTHTRDAEIPDVPEQFKPNHQMANEIDHLIQKDDIIWAPYRKGPLWPSKVTAVYSKKVSFNFFPLPENPKRMAVFSAKPTAVFALGITDHLRTDASEDLRVALAHAIMHLKGQGRKVGAKAARYTEHGVEQLHEEDVEYEEFEKIIEKAQQQVIKKKGKKRERSPSEEQDFDEKEESPSTHEENEQAKPSVETNGNRGKRLRRGQGIDEEKREKEMTPKRGKVAPMKETQEVHDSKKDEKSSGDPSPSSGSGDKEEIQQRAPKKRGKTTTNGVPKIPSDEIYEIATRDHKKIITDLINNPSKQMLDYVIPPRNSIKIQFKTGNFITDFQADHLFDAVMRHYMTVHKTAQILPAVHYVANLLIEPLIKYAVLQTGKFTSDEVEAKFVDNHTETNGDAVKQEKRQRMSHPLEDLVRVACQELDKINGTA</sequence>
<dbReference type="AlphaFoldDB" id="A0AAF3F247"/>
<evidence type="ECO:0000256" key="13">
    <source>
        <dbReference type="ARBA" id="ARBA00023136"/>
    </source>
</evidence>
<evidence type="ECO:0000256" key="11">
    <source>
        <dbReference type="ARBA" id="ARBA00022737"/>
    </source>
</evidence>
<dbReference type="Gene3D" id="3.30.460.10">
    <property type="entry name" value="Beta Polymerase, domain 2"/>
    <property type="match status" value="1"/>
</dbReference>
<dbReference type="GO" id="GO:0016020">
    <property type="term" value="C:membrane"/>
    <property type="evidence" value="ECO:0007669"/>
    <property type="project" value="UniProtKB-SubCell"/>
</dbReference>
<evidence type="ECO:0000256" key="2">
    <source>
        <dbReference type="ARBA" id="ARBA00004141"/>
    </source>
</evidence>
<dbReference type="InterPro" id="IPR050264">
    <property type="entry name" value="Bact_CCA-adding_enz_type3_sf"/>
</dbReference>
<dbReference type="Pfam" id="PF00153">
    <property type="entry name" value="Mito_carr"/>
    <property type="match status" value="2"/>
</dbReference>
<dbReference type="Pfam" id="PF01743">
    <property type="entry name" value="PolyA_pol"/>
    <property type="match status" value="1"/>
</dbReference>
<feature type="domain" description="Poly A polymerase head" evidence="17">
    <location>
        <begin position="277"/>
        <end position="399"/>
    </location>
</feature>
<keyword evidence="10" id="KW-0479">Metal-binding</keyword>
<dbReference type="InterPro" id="IPR043519">
    <property type="entry name" value="NT_sf"/>
</dbReference>
<dbReference type="WBParaSite" id="MBELARI_LOCUS20433">
    <property type="protein sequence ID" value="MBELARI_LOCUS20433"/>
    <property type="gene ID" value="MBELARI_LOCUS20433"/>
</dbReference>
<dbReference type="PANTHER" id="PTHR46173:SF1">
    <property type="entry name" value="CCA TRNA NUCLEOTIDYLTRANSFERASE 1, MITOCHONDRIAL"/>
    <property type="match status" value="1"/>
</dbReference>
<evidence type="ECO:0000256" key="5">
    <source>
        <dbReference type="ARBA" id="ARBA00022448"/>
    </source>
</evidence>
<protein>
    <recommendedName>
        <fullName evidence="17">Poly A polymerase head domain-containing protein</fullName>
    </recommendedName>
</protein>
<evidence type="ECO:0000256" key="15">
    <source>
        <dbReference type="RuleBase" id="RU003953"/>
    </source>
</evidence>
<keyword evidence="9" id="KW-0548">Nucleotidyltransferase</keyword>
<feature type="compositionally biased region" description="Basic and acidic residues" evidence="16">
    <location>
        <begin position="878"/>
        <end position="892"/>
    </location>
</feature>
<dbReference type="GO" id="GO:0055085">
    <property type="term" value="P:transmembrane transport"/>
    <property type="evidence" value="ECO:0007669"/>
    <property type="project" value="InterPro"/>
</dbReference>
<evidence type="ECO:0000313" key="19">
    <source>
        <dbReference type="WBParaSite" id="MBELARI_LOCUS20433"/>
    </source>
</evidence>
<evidence type="ECO:0000256" key="8">
    <source>
        <dbReference type="ARBA" id="ARBA00022694"/>
    </source>
</evidence>
<dbReference type="GO" id="GO:0000049">
    <property type="term" value="F:tRNA binding"/>
    <property type="evidence" value="ECO:0007669"/>
    <property type="project" value="TreeGrafter"/>
</dbReference>
<evidence type="ECO:0000256" key="3">
    <source>
        <dbReference type="ARBA" id="ARBA00006375"/>
    </source>
</evidence>
<keyword evidence="15" id="KW-0694">RNA-binding</keyword>
<keyword evidence="7 14" id="KW-0812">Transmembrane</keyword>
<dbReference type="GO" id="GO:1990180">
    <property type="term" value="P:mitochondrial tRNA 3'-end processing"/>
    <property type="evidence" value="ECO:0007669"/>
    <property type="project" value="TreeGrafter"/>
</dbReference>
<organism evidence="18 19">
    <name type="scientific">Mesorhabditis belari</name>
    <dbReference type="NCBI Taxonomy" id="2138241"/>
    <lineage>
        <taxon>Eukaryota</taxon>
        <taxon>Metazoa</taxon>
        <taxon>Ecdysozoa</taxon>
        <taxon>Nematoda</taxon>
        <taxon>Chromadorea</taxon>
        <taxon>Rhabditida</taxon>
        <taxon>Rhabditina</taxon>
        <taxon>Rhabditomorpha</taxon>
        <taxon>Rhabditoidea</taxon>
        <taxon>Rhabditidae</taxon>
        <taxon>Mesorhabditinae</taxon>
        <taxon>Mesorhabditis</taxon>
    </lineage>
</organism>
<dbReference type="SUPFAM" id="SSF81891">
    <property type="entry name" value="Poly A polymerase C-terminal region-like"/>
    <property type="match status" value="1"/>
</dbReference>
<dbReference type="InterPro" id="IPR018108">
    <property type="entry name" value="MCP_transmembrane"/>
</dbReference>
<dbReference type="SUPFAM" id="SSF103506">
    <property type="entry name" value="Mitochondrial carrier"/>
    <property type="match status" value="1"/>
</dbReference>
<feature type="compositionally biased region" description="Basic and acidic residues" evidence="16">
    <location>
        <begin position="855"/>
        <end position="868"/>
    </location>
</feature>
<evidence type="ECO:0000256" key="9">
    <source>
        <dbReference type="ARBA" id="ARBA00022695"/>
    </source>
</evidence>
<feature type="repeat" description="Solcar" evidence="14">
    <location>
        <begin position="124"/>
        <end position="210"/>
    </location>
</feature>
<keyword evidence="6 15" id="KW-0808">Transferase</keyword>
<comment type="subcellular location">
    <subcellularLocation>
        <location evidence="2">Membrane</location>
        <topology evidence="2">Multi-pass membrane protein</topology>
    </subcellularLocation>
</comment>
<evidence type="ECO:0000256" key="12">
    <source>
        <dbReference type="ARBA" id="ARBA00022842"/>
    </source>
</evidence>
<dbReference type="CDD" id="cd05398">
    <property type="entry name" value="NT_ClassII-CCAase"/>
    <property type="match status" value="1"/>
</dbReference>
<evidence type="ECO:0000256" key="4">
    <source>
        <dbReference type="ARBA" id="ARBA00007265"/>
    </source>
</evidence>
<dbReference type="Gene3D" id="1.50.40.10">
    <property type="entry name" value="Mitochondrial carrier domain"/>
    <property type="match status" value="1"/>
</dbReference>
<evidence type="ECO:0000256" key="10">
    <source>
        <dbReference type="ARBA" id="ARBA00022723"/>
    </source>
</evidence>
<comment type="similarity">
    <text evidence="3">Belongs to the mitochondrial carrier (TC 2.A.29) family.</text>
</comment>
<dbReference type="PRINTS" id="PR00926">
    <property type="entry name" value="MITOCARRIER"/>
</dbReference>
<comment type="cofactor">
    <cofactor evidence="1">
        <name>Mg(2+)</name>
        <dbReference type="ChEBI" id="CHEBI:18420"/>
    </cofactor>
</comment>
<evidence type="ECO:0000256" key="1">
    <source>
        <dbReference type="ARBA" id="ARBA00001946"/>
    </source>
</evidence>
<feature type="compositionally biased region" description="Basic and acidic residues" evidence="16">
    <location>
        <begin position="826"/>
        <end position="836"/>
    </location>
</feature>
<dbReference type="InterPro" id="IPR002646">
    <property type="entry name" value="PolA_pol_head_dom"/>
</dbReference>
<dbReference type="GO" id="GO:0016779">
    <property type="term" value="F:nucleotidyltransferase activity"/>
    <property type="evidence" value="ECO:0007669"/>
    <property type="project" value="UniProtKB-KW"/>
</dbReference>
<accession>A0AAF3F247</accession>
<dbReference type="InterPro" id="IPR002067">
    <property type="entry name" value="MCP"/>
</dbReference>
<evidence type="ECO:0000256" key="14">
    <source>
        <dbReference type="PROSITE-ProRule" id="PRU00282"/>
    </source>
</evidence>
<dbReference type="SUPFAM" id="SSF81301">
    <property type="entry name" value="Nucleotidyltransferase"/>
    <property type="match status" value="1"/>
</dbReference>
<keyword evidence="18" id="KW-1185">Reference proteome</keyword>
<dbReference type="GO" id="GO:0046872">
    <property type="term" value="F:metal ion binding"/>
    <property type="evidence" value="ECO:0007669"/>
    <property type="project" value="UniProtKB-KW"/>
</dbReference>
<dbReference type="Gene3D" id="1.10.3090.10">
    <property type="entry name" value="cca-adding enzyme, domain 2"/>
    <property type="match status" value="1"/>
</dbReference>
<proteinExistence type="inferred from homology"/>
<dbReference type="Proteomes" id="UP000887575">
    <property type="component" value="Unassembled WGS sequence"/>
</dbReference>
<evidence type="ECO:0000256" key="6">
    <source>
        <dbReference type="ARBA" id="ARBA00022679"/>
    </source>
</evidence>
<keyword evidence="8" id="KW-0819">tRNA processing</keyword>
<keyword evidence="5" id="KW-0813">Transport</keyword>
<feature type="region of interest" description="Disordered" evidence="16">
    <location>
        <begin position="804"/>
        <end position="925"/>
    </location>
</feature>
<reference evidence="19" key="1">
    <citation type="submission" date="2024-02" db="UniProtKB">
        <authorList>
            <consortium name="WormBaseParasite"/>
        </authorList>
    </citation>
    <scope>IDENTIFICATION</scope>
</reference>
<keyword evidence="13 14" id="KW-0472">Membrane</keyword>
<dbReference type="PANTHER" id="PTHR46173">
    <property type="entry name" value="CCA TRNA NUCLEOTIDYLTRANSFERASE 1, MITOCHONDRIAL"/>
    <property type="match status" value="1"/>
</dbReference>
<keyword evidence="11" id="KW-0677">Repeat</keyword>
<keyword evidence="12" id="KW-0460">Magnesium</keyword>
<dbReference type="GO" id="GO:0005739">
    <property type="term" value="C:mitochondrion"/>
    <property type="evidence" value="ECO:0007669"/>
    <property type="project" value="TreeGrafter"/>
</dbReference>
<dbReference type="InterPro" id="IPR023395">
    <property type="entry name" value="MCP_dom_sf"/>
</dbReference>
<name>A0AAF3F247_9BILA</name>
<evidence type="ECO:0000256" key="7">
    <source>
        <dbReference type="ARBA" id="ARBA00022692"/>
    </source>
</evidence>